<feature type="domain" description="Amidase" evidence="3">
    <location>
        <begin position="28"/>
        <end position="473"/>
    </location>
</feature>
<evidence type="ECO:0000256" key="1">
    <source>
        <dbReference type="ARBA" id="ARBA00009199"/>
    </source>
</evidence>
<name>I7ZBM3_9GAMM</name>
<dbReference type="RefSeq" id="WP_007185802.1">
    <property type="nucleotide sequence ID" value="NZ_AKGD01000002.1"/>
</dbReference>
<comment type="caution">
    <text evidence="4">The sequence shown here is derived from an EMBL/GenBank/DDBJ whole genome shotgun (WGS) entry which is preliminary data.</text>
</comment>
<keyword evidence="5" id="KW-1185">Reference proteome</keyword>
<dbReference type="InterPro" id="IPR023631">
    <property type="entry name" value="Amidase_dom"/>
</dbReference>
<dbReference type="AlphaFoldDB" id="I7ZBM3"/>
<dbReference type="Proteomes" id="UP000003704">
    <property type="component" value="Unassembled WGS sequence"/>
</dbReference>
<proteinExistence type="inferred from homology"/>
<dbReference type="Gene3D" id="3.90.1300.10">
    <property type="entry name" value="Amidase signature (AS) domain"/>
    <property type="match status" value="1"/>
</dbReference>
<gene>
    <name evidence="4" type="ORF">WQQ_28610</name>
</gene>
<evidence type="ECO:0000256" key="2">
    <source>
        <dbReference type="SAM" id="MobiDB-lite"/>
    </source>
</evidence>
<feature type="compositionally biased region" description="Basic and acidic residues" evidence="2">
    <location>
        <begin position="489"/>
        <end position="512"/>
    </location>
</feature>
<dbReference type="Pfam" id="PF01425">
    <property type="entry name" value="Amidase"/>
    <property type="match status" value="1"/>
</dbReference>
<organism evidence="4 5">
    <name type="scientific">Hydrocarboniphaga effusa AP103</name>
    <dbReference type="NCBI Taxonomy" id="1172194"/>
    <lineage>
        <taxon>Bacteria</taxon>
        <taxon>Pseudomonadati</taxon>
        <taxon>Pseudomonadota</taxon>
        <taxon>Gammaproteobacteria</taxon>
        <taxon>Nevskiales</taxon>
        <taxon>Nevskiaceae</taxon>
        <taxon>Hydrocarboniphaga</taxon>
    </lineage>
</organism>
<dbReference type="PANTHER" id="PTHR11895:SF7">
    <property type="entry name" value="GLUTAMYL-TRNA(GLN) AMIDOTRANSFERASE SUBUNIT A, MITOCHONDRIAL"/>
    <property type="match status" value="1"/>
</dbReference>
<dbReference type="OrthoDB" id="8872210at2"/>
<dbReference type="InterPro" id="IPR000120">
    <property type="entry name" value="Amidase"/>
</dbReference>
<comment type="similarity">
    <text evidence="1">Belongs to the amidase family.</text>
</comment>
<dbReference type="GO" id="GO:0003824">
    <property type="term" value="F:catalytic activity"/>
    <property type="evidence" value="ECO:0007669"/>
    <property type="project" value="InterPro"/>
</dbReference>
<dbReference type="SUPFAM" id="SSF75304">
    <property type="entry name" value="Amidase signature (AS) enzymes"/>
    <property type="match status" value="1"/>
</dbReference>
<evidence type="ECO:0000313" key="5">
    <source>
        <dbReference type="Proteomes" id="UP000003704"/>
    </source>
</evidence>
<protein>
    <recommendedName>
        <fullName evidence="3">Amidase domain-containing protein</fullName>
    </recommendedName>
</protein>
<evidence type="ECO:0000313" key="4">
    <source>
        <dbReference type="EMBL" id="EIT69279.1"/>
    </source>
</evidence>
<dbReference type="InterPro" id="IPR020556">
    <property type="entry name" value="Amidase_CS"/>
</dbReference>
<dbReference type="PANTHER" id="PTHR11895">
    <property type="entry name" value="TRANSAMIDASE"/>
    <property type="match status" value="1"/>
</dbReference>
<feature type="region of interest" description="Disordered" evidence="2">
    <location>
        <begin position="486"/>
        <end position="537"/>
    </location>
</feature>
<dbReference type="InterPro" id="IPR036928">
    <property type="entry name" value="AS_sf"/>
</dbReference>
<dbReference type="EMBL" id="AKGD01000002">
    <property type="protein sequence ID" value="EIT69279.1"/>
    <property type="molecule type" value="Genomic_DNA"/>
</dbReference>
<evidence type="ECO:0000259" key="3">
    <source>
        <dbReference type="Pfam" id="PF01425"/>
    </source>
</evidence>
<reference evidence="4 5" key="1">
    <citation type="journal article" date="2012" name="J. Bacteriol.">
        <title>Genome Sequence of n-Alkane-Degrading Hydrocarboniphaga effusa Strain AP103T (ATCC BAA-332T).</title>
        <authorList>
            <person name="Chang H.K."/>
            <person name="Zylstra G.J."/>
            <person name="Chae J.C."/>
        </authorList>
    </citation>
    <scope>NUCLEOTIDE SEQUENCE [LARGE SCALE GENOMIC DNA]</scope>
    <source>
        <strain evidence="4 5">AP103</strain>
    </source>
</reference>
<dbReference type="PROSITE" id="PS00571">
    <property type="entry name" value="AMIDASES"/>
    <property type="match status" value="1"/>
</dbReference>
<sequence length="618" mass="66084">MNFDDYRRHDATALAELVASGQVSAADLLATAQARLEAVEPRINAVPIRMAEQARRQLAEGLSGPFAGVPFLIKDIAQDYAGVPTTMGSRALRDFKPAQHAEVTRRFLEAGLVVFGKTSTPELALKGRTEPLRWGATRNPWDLQRTPGGSSGGAAAAVAAGIVPMAGANDGGGSIRIPAACCGLFGLRPSRGRVPCGPGAGEIWEGASSDLVVSRSVRDSARMLDALQGPDIGAPFHIEAPRGSYAQNAQQEPGRLRIAVCTRSPLGLPVDAQIVAAIEETARLLESLGHSVEAAEPEIDGMGLAKAYLTLYFGQVAATVAEIRTLTGASESEFEAETRTLALLGRSISAGEYVARRRDWNLYARSLGRFFEDFDLYLTPTLASLPLPIGSDALPRWQQVALGPILGLGLGKFLLKTGIVDELAVESLRHVPFTQLANLTGTPAMSVPLHWSRESLPIGSQFIAPFGREDRLLQLAGQLERAMPWFDRTPGDERRGTGDAWKSARDLDRLADDEAPSASTSPVSRLPASKRRLEETPRDLAGIDVEIGAAERVGDHRPHDRQARPDVPRVGEHVLLRMRAAAAAAAHALLDAVADPGHRRLARTAGAVGPEREARIGR</sequence>
<accession>I7ZBM3</accession>
<dbReference type="PATRIC" id="fig|1172194.4.peg.2770"/>
<dbReference type="STRING" id="1172194.WQQ_28610"/>